<reference evidence="1 2" key="1">
    <citation type="submission" date="2022-07" db="EMBL/GenBank/DDBJ databases">
        <authorList>
            <person name="Criscuolo A."/>
        </authorList>
    </citation>
    <scope>NUCLEOTIDE SEQUENCE [LARGE SCALE GENOMIC DNA]</scope>
    <source>
        <strain evidence="2">CIP 111951</strain>
    </source>
</reference>
<evidence type="ECO:0000313" key="1">
    <source>
        <dbReference type="EMBL" id="CAH9068454.1"/>
    </source>
</evidence>
<dbReference type="RefSeq" id="WP_261595459.1">
    <property type="nucleotide sequence ID" value="NZ_CAMAPD010000037.1"/>
</dbReference>
<sequence>MKLYENVVIGNFLYTLGYSISAKSKGKRMLSVVNLLQQTPEDERLADALLQFQGVVKLIEFKNRAGSLKKREAKASPISQNPRA</sequence>
<evidence type="ECO:0000313" key="2">
    <source>
        <dbReference type="Proteomes" id="UP001152485"/>
    </source>
</evidence>
<organism evidence="1 2">
    <name type="scientific">Pseudoalteromonas holothuriae</name>
    <dbReference type="NCBI Taxonomy" id="2963714"/>
    <lineage>
        <taxon>Bacteria</taxon>
        <taxon>Pseudomonadati</taxon>
        <taxon>Pseudomonadota</taxon>
        <taxon>Gammaproteobacteria</taxon>
        <taxon>Alteromonadales</taxon>
        <taxon>Pseudoalteromonadaceae</taxon>
        <taxon>Pseudoalteromonas</taxon>
    </lineage>
</organism>
<dbReference type="Proteomes" id="UP001152485">
    <property type="component" value="Unassembled WGS sequence"/>
</dbReference>
<protein>
    <submittedName>
        <fullName evidence="1">Uncharacterized protein</fullName>
    </submittedName>
</protein>
<name>A0ABN8UUE7_9GAMM</name>
<dbReference type="EMBL" id="CAMAPD010000037">
    <property type="protein sequence ID" value="CAH9068454.1"/>
    <property type="molecule type" value="Genomic_DNA"/>
</dbReference>
<comment type="caution">
    <text evidence="1">The sequence shown here is derived from an EMBL/GenBank/DDBJ whole genome shotgun (WGS) entry which is preliminary data.</text>
</comment>
<gene>
    <name evidence="1" type="ORF">PSECIP111951_04154</name>
</gene>
<accession>A0ABN8UUE7</accession>
<proteinExistence type="predicted"/>